<keyword evidence="2" id="KW-0028">Amino-acid biosynthesis</keyword>
<comment type="pathway">
    <text evidence="2">Amino-acid biosynthesis; L-methionine biosynthesis via salvage pathway; L-methionine from S-methyl-5-thio-alpha-D-ribose 1-phosphate: step 1/6.</text>
</comment>
<dbReference type="UniPathway" id="UPA00904">
    <property type="reaction ID" value="UER00874"/>
</dbReference>
<feature type="binding site" evidence="2">
    <location>
        <begin position="48"/>
        <end position="50"/>
    </location>
    <ligand>
        <name>substrate</name>
    </ligand>
</feature>
<dbReference type="AlphaFoldDB" id="A0A521C2U4"/>
<dbReference type="NCBIfam" id="TIGR00512">
    <property type="entry name" value="salvage_mtnA"/>
    <property type="match status" value="1"/>
</dbReference>
<organism evidence="3 4">
    <name type="scientific">Gracilimonas mengyeensis</name>
    <dbReference type="NCBI Taxonomy" id="1302730"/>
    <lineage>
        <taxon>Bacteria</taxon>
        <taxon>Pseudomonadati</taxon>
        <taxon>Balneolota</taxon>
        <taxon>Balneolia</taxon>
        <taxon>Balneolales</taxon>
        <taxon>Balneolaceae</taxon>
        <taxon>Gracilimonas</taxon>
    </lineage>
</organism>
<comment type="catalytic activity">
    <reaction evidence="2">
        <text>5-(methylsulfanyl)-alpha-D-ribose 1-phosphate = 5-(methylsulfanyl)-D-ribulose 1-phosphate</text>
        <dbReference type="Rhea" id="RHEA:19989"/>
        <dbReference type="ChEBI" id="CHEBI:58533"/>
        <dbReference type="ChEBI" id="CHEBI:58548"/>
        <dbReference type="EC" id="5.3.1.23"/>
    </reaction>
</comment>
<evidence type="ECO:0000313" key="3">
    <source>
        <dbReference type="EMBL" id="SMO53718.1"/>
    </source>
</evidence>
<reference evidence="3 4" key="1">
    <citation type="submission" date="2017-05" db="EMBL/GenBank/DDBJ databases">
        <authorList>
            <person name="Varghese N."/>
            <person name="Submissions S."/>
        </authorList>
    </citation>
    <scope>NUCLEOTIDE SEQUENCE [LARGE SCALE GENOMIC DNA]</scope>
    <source>
        <strain evidence="3 4">DSM 21985</strain>
    </source>
</reference>
<accession>A0A521C2U4</accession>
<dbReference type="SUPFAM" id="SSF100950">
    <property type="entry name" value="NagB/RpiA/CoA transferase-like"/>
    <property type="match status" value="1"/>
</dbReference>
<dbReference type="PANTHER" id="PTHR43475">
    <property type="entry name" value="METHYLTHIORIBOSE-1-PHOSPHATE ISOMERASE"/>
    <property type="match status" value="1"/>
</dbReference>
<dbReference type="Gene3D" id="1.20.120.420">
    <property type="entry name" value="translation initiation factor eif-2b, domain 1"/>
    <property type="match status" value="1"/>
</dbReference>
<dbReference type="Pfam" id="PF01008">
    <property type="entry name" value="IF-2B"/>
    <property type="match status" value="1"/>
</dbReference>
<dbReference type="InterPro" id="IPR027363">
    <property type="entry name" value="M1Pi_N"/>
</dbReference>
<dbReference type="NCBIfam" id="TIGR00524">
    <property type="entry name" value="eIF-2B_rel"/>
    <property type="match status" value="1"/>
</dbReference>
<dbReference type="NCBIfam" id="NF004326">
    <property type="entry name" value="PRK05720.1"/>
    <property type="match status" value="1"/>
</dbReference>
<dbReference type="Gene3D" id="3.40.50.10470">
    <property type="entry name" value="Translation initiation factor eif-2b, domain 2"/>
    <property type="match status" value="1"/>
</dbReference>
<dbReference type="PANTHER" id="PTHR43475:SF1">
    <property type="entry name" value="METHYLTHIORIBOSE-1-PHOSPHATE ISOMERASE"/>
    <property type="match status" value="1"/>
</dbReference>
<feature type="binding site" evidence="2">
    <location>
        <position position="198"/>
    </location>
    <ligand>
        <name>substrate</name>
    </ligand>
</feature>
<evidence type="ECO:0000256" key="2">
    <source>
        <dbReference type="HAMAP-Rule" id="MF_01678"/>
    </source>
</evidence>
<feature type="active site" description="Proton donor" evidence="2">
    <location>
        <position position="239"/>
    </location>
</feature>
<dbReference type="EMBL" id="FXTP01000004">
    <property type="protein sequence ID" value="SMO53718.1"/>
    <property type="molecule type" value="Genomic_DNA"/>
</dbReference>
<gene>
    <name evidence="2" type="primary">mtnA</name>
    <name evidence="3" type="ORF">SAMN06265219_10499</name>
</gene>
<protein>
    <recommendedName>
        <fullName evidence="2">Methylthioribose-1-phosphate isomerase</fullName>
        <shortName evidence="2">M1Pi</shortName>
        <shortName evidence="2">MTR-1-P isomerase</shortName>
        <ecNumber evidence="2">5.3.1.23</ecNumber>
    </recommendedName>
    <alternativeName>
        <fullName evidence="2">S-methyl-5-thioribose-1-phosphate isomerase</fullName>
    </alternativeName>
</protein>
<dbReference type="FunFam" id="1.20.120.420:FF:000003">
    <property type="entry name" value="Methylthioribose-1-phosphate isomerase"/>
    <property type="match status" value="1"/>
</dbReference>
<dbReference type="InterPro" id="IPR042529">
    <property type="entry name" value="IF_2B-like_C"/>
</dbReference>
<dbReference type="InterPro" id="IPR000649">
    <property type="entry name" value="IF-2B-related"/>
</dbReference>
<keyword evidence="2" id="KW-0486">Methionine biosynthesis</keyword>
<dbReference type="GO" id="GO:0046523">
    <property type="term" value="F:S-methyl-5-thioribose-1-phosphate isomerase activity"/>
    <property type="evidence" value="ECO:0007669"/>
    <property type="project" value="UniProtKB-UniRule"/>
</dbReference>
<dbReference type="EC" id="5.3.1.23" evidence="2"/>
<feature type="binding site" evidence="2">
    <location>
        <begin position="249"/>
        <end position="250"/>
    </location>
    <ligand>
        <name>substrate</name>
    </ligand>
</feature>
<proteinExistence type="inferred from homology"/>
<dbReference type="RefSeq" id="WP_142453713.1">
    <property type="nucleotide sequence ID" value="NZ_FXTP01000004.1"/>
</dbReference>
<dbReference type="Proteomes" id="UP000317557">
    <property type="component" value="Unassembled WGS sequence"/>
</dbReference>
<feature type="binding site" evidence="2">
    <location>
        <position position="91"/>
    </location>
    <ligand>
        <name>substrate</name>
    </ligand>
</feature>
<comment type="function">
    <text evidence="2">Catalyzes the interconversion of methylthioribose-1-phosphate (MTR-1-P) into methylthioribulose-1-phosphate (MTRu-1-P).</text>
</comment>
<dbReference type="FunFam" id="3.40.50.10470:FF:000006">
    <property type="entry name" value="Methylthioribose-1-phosphate isomerase"/>
    <property type="match status" value="1"/>
</dbReference>
<dbReference type="InterPro" id="IPR005251">
    <property type="entry name" value="IF-M1Pi"/>
</dbReference>
<name>A0A521C2U4_9BACT</name>
<dbReference type="GO" id="GO:0019509">
    <property type="term" value="P:L-methionine salvage from methylthioadenosine"/>
    <property type="evidence" value="ECO:0007669"/>
    <property type="project" value="UniProtKB-UniRule"/>
</dbReference>
<feature type="site" description="Transition state stabilizer" evidence="2">
    <location>
        <position position="159"/>
    </location>
</feature>
<dbReference type="InterPro" id="IPR037171">
    <property type="entry name" value="NagB/RpiA_transferase-like"/>
</dbReference>
<evidence type="ECO:0000313" key="4">
    <source>
        <dbReference type="Proteomes" id="UP000317557"/>
    </source>
</evidence>
<comment type="similarity">
    <text evidence="2">Belongs to the EIF-2B alpha/beta/delta subunits family. MtnA subfamily.</text>
</comment>
<sequence>MEQSYESISWQEDHLVILDQTQLPLREIYSDIHTIGQVWDAIKKLKVRGAPAIGIAGAYGLYLGVRELESKNFTSFNVELNRWIEYLKTSRPTAVNLSWALERINQTVYANKDKPLDEVKKIMLQTAKTIHDEDKRVCKQIGENGAELVEKEANILTHCNTGALATGAYGTAFSVILHAHQQEKDIHVWADETRPLLQGARLTSWELKKAEIPFHLITDSSAGALMNTGKVDMVIVGADRVAANGDTANKIGTYSLAVLAKENDIPFYVALPLSTFDLETETGEEIEIEEREPEEVTHIAKSPITPKKTDAYNPAFDVTPNKYITGFITEKGIVEPDFKENIAALFK</sequence>
<keyword evidence="1 2" id="KW-0413">Isomerase</keyword>
<keyword evidence="4" id="KW-1185">Reference proteome</keyword>
<dbReference type="InterPro" id="IPR011559">
    <property type="entry name" value="Initiation_fac_2B_a/b/d"/>
</dbReference>
<evidence type="ECO:0000256" key="1">
    <source>
        <dbReference type="ARBA" id="ARBA00023235"/>
    </source>
</evidence>
<dbReference type="OrthoDB" id="9803436at2"/>
<dbReference type="HAMAP" id="MF_01678">
    <property type="entry name" value="Salvage_MtnA"/>
    <property type="match status" value="1"/>
</dbReference>